<keyword evidence="6" id="KW-0479">Metal-binding</keyword>
<evidence type="ECO:0000256" key="8">
    <source>
        <dbReference type="ARBA" id="ARBA00022837"/>
    </source>
</evidence>
<comment type="similarity">
    <text evidence="4 12">Belongs to the glycosyl hydrolase 13 family.</text>
</comment>
<evidence type="ECO:0000256" key="3">
    <source>
        <dbReference type="ARBA" id="ARBA00001923"/>
    </source>
</evidence>
<dbReference type="InterPro" id="IPR006046">
    <property type="entry name" value="Alpha_amylase"/>
</dbReference>
<dbReference type="Gene3D" id="3.20.20.80">
    <property type="entry name" value="Glycosidases"/>
    <property type="match status" value="1"/>
</dbReference>
<keyword evidence="7 13" id="KW-0378">Hydrolase</keyword>
<evidence type="ECO:0000256" key="7">
    <source>
        <dbReference type="ARBA" id="ARBA00022801"/>
    </source>
</evidence>
<feature type="signal peptide" evidence="14">
    <location>
        <begin position="1"/>
        <end position="20"/>
    </location>
</feature>
<gene>
    <name evidence="17" type="ORF">SNE40_010474</name>
</gene>
<sequence>MKIIYFIAIILIFLVQSSSGLYTDPNCDGKQVIVHLFEWKWTEVAAECEIFLSKSGYCGVQVSPVNEHVVVLSPHRPWWESYQPVSYKLSSRRGNETEFISMVQRCNAVGIRIYVDVLMNHMAAGDRHGNGSAGSYFDATRLSFPAVPYSREHFTPRYMCPSNNGDVNDYTDARNIRNCNLVALTDLYLSLSYVRQKLIDFLNKLIRIGVTGFRLDAAKHMWPNDIKAIQNGVADLPSGSRPFFFSEVIDNGGEAISAQEYTESGYVTEFRYGKQINNAVRSFDKFRWLVDPTLNMLDSKNALVFVDNHDNQRNEGAGSSILTYKQPNMYKMAVTFTLAYDYGFVRVISSYNFSNFDDGPPHNNDDTIKNVKRSADGSCTNGWVCEHRWPQIANMVEFRNKMAGLSVQNYMVSSGIVSFSRGQKGFFVMSKSGILDRWIYTGLPAGHYCDIISGCSRILSVDGNGRARVVFWSEQEPVMAFMVGGKKPRSTIHRHCRNNNRSIHPLLPSLPRRWKRTVILIKVETQFGQNVFLRGGIDHSKRSGCTNLASTSQCAIPIRHRTLGTSAAYVSFNTWAKGEEYVDWFGKEPKQFGRVNGKEAEGTPLLWTTDDETSGSYSSFNTYGPNYWLLDVDMFCSKSYNGWFEFKALIDNNWEGNIPTTQCSGASSYPSYTSSNHFARCGYLNVFQWNQGDCLIMKL</sequence>
<evidence type="ECO:0000256" key="2">
    <source>
        <dbReference type="ARBA" id="ARBA00001913"/>
    </source>
</evidence>
<comment type="cofactor">
    <cofactor evidence="3">
        <name>chloride</name>
        <dbReference type="ChEBI" id="CHEBI:17996"/>
    </cofactor>
</comment>
<dbReference type="EMBL" id="JAZGQO010000007">
    <property type="protein sequence ID" value="KAK6182892.1"/>
    <property type="molecule type" value="Genomic_DNA"/>
</dbReference>
<evidence type="ECO:0000259" key="16">
    <source>
        <dbReference type="SMART" id="SM00642"/>
    </source>
</evidence>
<dbReference type="SMART" id="SM00642">
    <property type="entry name" value="Aamy"/>
    <property type="match status" value="1"/>
</dbReference>
<dbReference type="InterPro" id="IPR006047">
    <property type="entry name" value="GH13_cat_dom"/>
</dbReference>
<dbReference type="InterPro" id="IPR031319">
    <property type="entry name" value="A-amylase_C"/>
</dbReference>
<accession>A0AAN8PRN6</accession>
<evidence type="ECO:0000256" key="9">
    <source>
        <dbReference type="ARBA" id="ARBA00023214"/>
    </source>
</evidence>
<evidence type="ECO:0000256" key="12">
    <source>
        <dbReference type="RuleBase" id="RU003615"/>
    </source>
</evidence>
<protein>
    <recommendedName>
        <fullName evidence="5 13">Alpha-amylase</fullName>
        <ecNumber evidence="5 13">3.2.1.1</ecNumber>
    </recommendedName>
</protein>
<feature type="chain" id="PRO_5042969757" description="Alpha-amylase" evidence="14">
    <location>
        <begin position="21"/>
        <end position="699"/>
    </location>
</feature>
<keyword evidence="9" id="KW-0868">Chloride</keyword>
<organism evidence="17 18">
    <name type="scientific">Patella caerulea</name>
    <name type="common">Rayed Mediterranean limpet</name>
    <dbReference type="NCBI Taxonomy" id="87958"/>
    <lineage>
        <taxon>Eukaryota</taxon>
        <taxon>Metazoa</taxon>
        <taxon>Spiralia</taxon>
        <taxon>Lophotrochozoa</taxon>
        <taxon>Mollusca</taxon>
        <taxon>Gastropoda</taxon>
        <taxon>Patellogastropoda</taxon>
        <taxon>Patelloidea</taxon>
        <taxon>Patellidae</taxon>
        <taxon>Patella</taxon>
    </lineage>
</organism>
<dbReference type="Proteomes" id="UP001347796">
    <property type="component" value="Unassembled WGS sequence"/>
</dbReference>
<keyword evidence="10 13" id="KW-0119">Carbohydrate metabolism</keyword>
<evidence type="ECO:0000256" key="13">
    <source>
        <dbReference type="RuleBase" id="RU361134"/>
    </source>
</evidence>
<evidence type="ECO:0000259" key="15">
    <source>
        <dbReference type="SMART" id="SM00632"/>
    </source>
</evidence>
<comment type="cofactor">
    <cofactor evidence="2">
        <name>Ca(2+)</name>
        <dbReference type="ChEBI" id="CHEBI:29108"/>
    </cofactor>
</comment>
<evidence type="ECO:0000256" key="14">
    <source>
        <dbReference type="SAM" id="SignalP"/>
    </source>
</evidence>
<keyword evidence="8" id="KW-0106">Calcium</keyword>
<evidence type="ECO:0000313" key="18">
    <source>
        <dbReference type="Proteomes" id="UP001347796"/>
    </source>
</evidence>
<reference evidence="17 18" key="1">
    <citation type="submission" date="2024-01" db="EMBL/GenBank/DDBJ databases">
        <title>The genome of the rayed Mediterranean limpet Patella caerulea (Linnaeus, 1758).</title>
        <authorList>
            <person name="Anh-Thu Weber A."/>
            <person name="Halstead-Nussloch G."/>
        </authorList>
    </citation>
    <scope>NUCLEOTIDE SEQUENCE [LARGE SCALE GENOMIC DNA]</scope>
    <source>
        <strain evidence="17">AATW-2023a</strain>
        <tissue evidence="17">Whole specimen</tissue>
    </source>
</reference>
<evidence type="ECO:0000256" key="5">
    <source>
        <dbReference type="ARBA" id="ARBA00012595"/>
    </source>
</evidence>
<evidence type="ECO:0000313" key="17">
    <source>
        <dbReference type="EMBL" id="KAK6182892.1"/>
    </source>
</evidence>
<keyword evidence="11 13" id="KW-0326">Glycosidase</keyword>
<dbReference type="SUPFAM" id="SSF51445">
    <property type="entry name" value="(Trans)glycosidases"/>
    <property type="match status" value="1"/>
</dbReference>
<name>A0AAN8PRN6_PATCE</name>
<dbReference type="InterPro" id="IPR013780">
    <property type="entry name" value="Glyco_hydro_b"/>
</dbReference>
<comment type="caution">
    <text evidence="17">The sequence shown here is derived from an EMBL/GenBank/DDBJ whole genome shotgun (WGS) entry which is preliminary data.</text>
</comment>
<keyword evidence="14" id="KW-0732">Signal</keyword>
<dbReference type="SUPFAM" id="SSF51011">
    <property type="entry name" value="Glycosyl hydrolase domain"/>
    <property type="match status" value="1"/>
</dbReference>
<feature type="domain" description="Glycosyl hydrolase family 13 catalytic" evidence="16">
    <location>
        <begin position="31"/>
        <end position="399"/>
    </location>
</feature>
<dbReference type="PANTHER" id="PTHR43447">
    <property type="entry name" value="ALPHA-AMYLASE"/>
    <property type="match status" value="1"/>
</dbReference>
<keyword evidence="18" id="KW-1185">Reference proteome</keyword>
<dbReference type="Gene3D" id="2.60.40.1180">
    <property type="entry name" value="Golgi alpha-mannosidase II"/>
    <property type="match status" value="1"/>
</dbReference>
<feature type="domain" description="Alpha-amylase C-terminal" evidence="15">
    <location>
        <begin position="408"/>
        <end position="486"/>
    </location>
</feature>
<dbReference type="GO" id="GO:0005975">
    <property type="term" value="P:carbohydrate metabolic process"/>
    <property type="evidence" value="ECO:0007669"/>
    <property type="project" value="InterPro"/>
</dbReference>
<dbReference type="InterPro" id="IPR017853">
    <property type="entry name" value="GH"/>
</dbReference>
<evidence type="ECO:0000256" key="4">
    <source>
        <dbReference type="ARBA" id="ARBA00008061"/>
    </source>
</evidence>
<dbReference type="AlphaFoldDB" id="A0AAN8PRN6"/>
<evidence type="ECO:0000256" key="6">
    <source>
        <dbReference type="ARBA" id="ARBA00022723"/>
    </source>
</evidence>
<dbReference type="GO" id="GO:0004556">
    <property type="term" value="F:alpha-amylase activity"/>
    <property type="evidence" value="ECO:0007669"/>
    <property type="project" value="UniProtKB-UniRule"/>
</dbReference>
<evidence type="ECO:0000256" key="1">
    <source>
        <dbReference type="ARBA" id="ARBA00000548"/>
    </source>
</evidence>
<dbReference type="SMART" id="SM00632">
    <property type="entry name" value="Aamy_C"/>
    <property type="match status" value="1"/>
</dbReference>
<dbReference type="Pfam" id="PF00128">
    <property type="entry name" value="Alpha-amylase"/>
    <property type="match status" value="1"/>
</dbReference>
<dbReference type="CDD" id="cd11317">
    <property type="entry name" value="AmyAc_bac_euk_AmyA"/>
    <property type="match status" value="1"/>
</dbReference>
<dbReference type="GO" id="GO:0046872">
    <property type="term" value="F:metal ion binding"/>
    <property type="evidence" value="ECO:0007669"/>
    <property type="project" value="UniProtKB-KW"/>
</dbReference>
<dbReference type="EC" id="3.2.1.1" evidence="5 13"/>
<dbReference type="PRINTS" id="PR00110">
    <property type="entry name" value="ALPHAAMYLASE"/>
</dbReference>
<evidence type="ECO:0000256" key="11">
    <source>
        <dbReference type="ARBA" id="ARBA00023295"/>
    </source>
</evidence>
<evidence type="ECO:0000256" key="10">
    <source>
        <dbReference type="ARBA" id="ARBA00023277"/>
    </source>
</evidence>
<comment type="catalytic activity">
    <reaction evidence="1 13">
        <text>Endohydrolysis of (1-&gt;4)-alpha-D-glucosidic linkages in polysaccharides containing three or more (1-&gt;4)-alpha-linked D-glucose units.</text>
        <dbReference type="EC" id="3.2.1.1"/>
    </reaction>
</comment>
<proteinExistence type="inferred from homology"/>